<dbReference type="GO" id="GO:0046872">
    <property type="term" value="F:metal ion binding"/>
    <property type="evidence" value="ECO:0007669"/>
    <property type="project" value="UniProtKB-KW"/>
</dbReference>
<feature type="domain" description="B12-binding" evidence="6">
    <location>
        <begin position="1"/>
        <end position="134"/>
    </location>
</feature>
<dbReference type="GO" id="GO:0031419">
    <property type="term" value="F:cobalamin binding"/>
    <property type="evidence" value="ECO:0007669"/>
    <property type="project" value="InterPro"/>
</dbReference>
<dbReference type="GO" id="GO:0005829">
    <property type="term" value="C:cytosol"/>
    <property type="evidence" value="ECO:0007669"/>
    <property type="project" value="TreeGrafter"/>
</dbReference>
<evidence type="ECO:0000313" key="9">
    <source>
        <dbReference type="Proteomes" id="UP000606720"/>
    </source>
</evidence>
<sequence length="589" mass="69395">MKILLTAINAKYIHSNLAVYDLRAYAKEYRDSVELAEYTINHRSEYILQEIYKRKPDVLCFSCYIWNYEYVKEVASEFHKLRPEVPIWVGGPEVSYEIERMFVENPSFYGVVIGEGEATFSELCAYYCNGKKGSLSDIAGIAYRDVEKYDERKEGSPAITRTKPRAPIDLSSIPFCYEDMTDFENRIIYYESSRGCPFSCSYCLSSIDKKLRFRNTELVKKELQFFIDKKVPQVKFVDRTFNCNHTHAMEIWKFIQEKDIGITNFHFEIAADLLTEEETKLLSTFRPGLVQLEIGVQSTNLQTIEEIHRKMQLSDVESSVRFIQTAGNIHEHLDLIAGLPYENYERFGQSFRDIYALKPNQLQLGFLKVLKGSYIFEHKDEYGMIYRSKPPYEIMQTKWLSYDEVLLIKLVEEMLEVYYNSGQFEVTMKLIDVVYPDSFGFFLRLGQFYEDMGYLGMNHSRIRRCEILLEFLKQEKQVSIELMEEALLYDLYYRENMKSRPYWAGNISEFSKITKTYCKNGKLSHIEPFSYHFPDKSQKTVGKLPERLEEGIYVLFEYEKRDALDHQAKTTEITKQEAEAAWENAQRRF</sequence>
<evidence type="ECO:0000256" key="4">
    <source>
        <dbReference type="ARBA" id="ARBA00023004"/>
    </source>
</evidence>
<dbReference type="PROSITE" id="PS51918">
    <property type="entry name" value="RADICAL_SAM"/>
    <property type="match status" value="1"/>
</dbReference>
<dbReference type="RefSeq" id="WP_186867117.1">
    <property type="nucleotide sequence ID" value="NZ_JACOPH010000007.1"/>
</dbReference>
<dbReference type="Gene3D" id="3.40.50.280">
    <property type="entry name" value="Cobalamin-binding domain"/>
    <property type="match status" value="1"/>
</dbReference>
<dbReference type="InterPro" id="IPR051198">
    <property type="entry name" value="BchE-like"/>
</dbReference>
<dbReference type="InterPro" id="IPR036724">
    <property type="entry name" value="Cobalamin-bd_sf"/>
</dbReference>
<keyword evidence="2" id="KW-0949">S-adenosyl-L-methionine</keyword>
<dbReference type="InterPro" id="IPR023404">
    <property type="entry name" value="rSAM_horseshoe"/>
</dbReference>
<proteinExistence type="predicted"/>
<gene>
    <name evidence="8" type="ORF">H8S17_09380</name>
</gene>
<dbReference type="EMBL" id="JACOPH010000007">
    <property type="protein sequence ID" value="MBC5714417.1"/>
    <property type="molecule type" value="Genomic_DNA"/>
</dbReference>
<dbReference type="Pfam" id="PF13311">
    <property type="entry name" value="DUF4080"/>
    <property type="match status" value="1"/>
</dbReference>
<dbReference type="InterPro" id="IPR007197">
    <property type="entry name" value="rSAM"/>
</dbReference>
<evidence type="ECO:0000259" key="7">
    <source>
        <dbReference type="PROSITE" id="PS51918"/>
    </source>
</evidence>
<name>A0A923LQ54_9FIRM</name>
<dbReference type="PANTHER" id="PTHR43409">
    <property type="entry name" value="ANAEROBIC MAGNESIUM-PROTOPORPHYRIN IX MONOMETHYL ESTER CYCLASE-RELATED"/>
    <property type="match status" value="1"/>
</dbReference>
<dbReference type="CDD" id="cd02068">
    <property type="entry name" value="radical_SAM_B12_BD"/>
    <property type="match status" value="1"/>
</dbReference>
<dbReference type="InterPro" id="IPR034466">
    <property type="entry name" value="Methyltransferase_Class_B"/>
</dbReference>
<evidence type="ECO:0000256" key="3">
    <source>
        <dbReference type="ARBA" id="ARBA00022723"/>
    </source>
</evidence>
<dbReference type="PROSITE" id="PS51332">
    <property type="entry name" value="B12_BINDING"/>
    <property type="match status" value="1"/>
</dbReference>
<feature type="domain" description="Radical SAM core" evidence="7">
    <location>
        <begin position="182"/>
        <end position="409"/>
    </location>
</feature>
<organism evidence="8 9">
    <name type="scientific">Roseburia zhanii</name>
    <dbReference type="NCBI Taxonomy" id="2763064"/>
    <lineage>
        <taxon>Bacteria</taxon>
        <taxon>Bacillati</taxon>
        <taxon>Bacillota</taxon>
        <taxon>Clostridia</taxon>
        <taxon>Lachnospirales</taxon>
        <taxon>Lachnospiraceae</taxon>
        <taxon>Roseburia</taxon>
    </lineage>
</organism>
<dbReference type="SMART" id="SM00729">
    <property type="entry name" value="Elp3"/>
    <property type="match status" value="1"/>
</dbReference>
<keyword evidence="4" id="KW-0408">Iron</keyword>
<dbReference type="Pfam" id="PF04055">
    <property type="entry name" value="Radical_SAM"/>
    <property type="match status" value="1"/>
</dbReference>
<dbReference type="GO" id="GO:0051539">
    <property type="term" value="F:4 iron, 4 sulfur cluster binding"/>
    <property type="evidence" value="ECO:0007669"/>
    <property type="project" value="UniProtKB-KW"/>
</dbReference>
<dbReference type="Proteomes" id="UP000606720">
    <property type="component" value="Unassembled WGS sequence"/>
</dbReference>
<comment type="caution">
    <text evidence="8">The sequence shown here is derived from an EMBL/GenBank/DDBJ whole genome shotgun (WGS) entry which is preliminary data.</text>
</comment>
<dbReference type="GO" id="GO:0003824">
    <property type="term" value="F:catalytic activity"/>
    <property type="evidence" value="ECO:0007669"/>
    <property type="project" value="InterPro"/>
</dbReference>
<dbReference type="InterPro" id="IPR006638">
    <property type="entry name" value="Elp3/MiaA/NifB-like_rSAM"/>
</dbReference>
<dbReference type="Pfam" id="PF02310">
    <property type="entry name" value="B12-binding"/>
    <property type="match status" value="1"/>
</dbReference>
<keyword evidence="5" id="KW-0411">Iron-sulfur</keyword>
<dbReference type="InterPro" id="IPR006158">
    <property type="entry name" value="Cobalamin-bd"/>
</dbReference>
<keyword evidence="9" id="KW-1185">Reference proteome</keyword>
<evidence type="ECO:0000313" key="8">
    <source>
        <dbReference type="EMBL" id="MBC5714417.1"/>
    </source>
</evidence>
<evidence type="ECO:0000256" key="5">
    <source>
        <dbReference type="ARBA" id="ARBA00023014"/>
    </source>
</evidence>
<protein>
    <submittedName>
        <fullName evidence="8">B12-binding domain-containing radical SAM protein</fullName>
    </submittedName>
</protein>
<reference evidence="8" key="1">
    <citation type="submission" date="2020-08" db="EMBL/GenBank/DDBJ databases">
        <title>Genome public.</title>
        <authorList>
            <person name="Liu C."/>
            <person name="Sun Q."/>
        </authorList>
    </citation>
    <scope>NUCLEOTIDE SEQUENCE</scope>
    <source>
        <strain evidence="8">BX1005</strain>
    </source>
</reference>
<keyword evidence="3" id="KW-0479">Metal-binding</keyword>
<dbReference type="InterPro" id="IPR025288">
    <property type="entry name" value="DUF4080"/>
</dbReference>
<evidence type="ECO:0000256" key="1">
    <source>
        <dbReference type="ARBA" id="ARBA00001966"/>
    </source>
</evidence>
<evidence type="ECO:0000256" key="2">
    <source>
        <dbReference type="ARBA" id="ARBA00022691"/>
    </source>
</evidence>
<dbReference type="SUPFAM" id="SSF52242">
    <property type="entry name" value="Cobalamin (vitamin B12)-binding domain"/>
    <property type="match status" value="1"/>
</dbReference>
<dbReference type="Gene3D" id="3.80.30.20">
    <property type="entry name" value="tm_1862 like domain"/>
    <property type="match status" value="1"/>
</dbReference>
<dbReference type="AlphaFoldDB" id="A0A923LQ54"/>
<dbReference type="InterPro" id="IPR058240">
    <property type="entry name" value="rSAM_sf"/>
</dbReference>
<dbReference type="SFLD" id="SFLDG01123">
    <property type="entry name" value="methyltransferase_(Class_B)"/>
    <property type="match status" value="1"/>
</dbReference>
<dbReference type="SFLD" id="SFLDG01082">
    <property type="entry name" value="B12-binding_domain_containing"/>
    <property type="match status" value="1"/>
</dbReference>
<dbReference type="SUPFAM" id="SSF102114">
    <property type="entry name" value="Radical SAM enzymes"/>
    <property type="match status" value="1"/>
</dbReference>
<evidence type="ECO:0000259" key="6">
    <source>
        <dbReference type="PROSITE" id="PS51332"/>
    </source>
</evidence>
<comment type="cofactor">
    <cofactor evidence="1">
        <name>[4Fe-4S] cluster</name>
        <dbReference type="ChEBI" id="CHEBI:49883"/>
    </cofactor>
</comment>
<dbReference type="SFLD" id="SFLDS00029">
    <property type="entry name" value="Radical_SAM"/>
    <property type="match status" value="1"/>
</dbReference>
<accession>A0A923LQ54</accession>
<dbReference type="PANTHER" id="PTHR43409:SF16">
    <property type="entry name" value="SLR0320 PROTEIN"/>
    <property type="match status" value="1"/>
</dbReference>